<feature type="active site" description="Proton acceptor" evidence="6">
    <location>
        <position position="368"/>
    </location>
</feature>
<dbReference type="InterPro" id="IPR002155">
    <property type="entry name" value="Thiolase"/>
</dbReference>
<evidence type="ECO:0000256" key="4">
    <source>
        <dbReference type="ARBA" id="ARBA00023315"/>
    </source>
</evidence>
<dbReference type="Pfam" id="PF00108">
    <property type="entry name" value="Thiolase_N"/>
    <property type="match status" value="1"/>
</dbReference>
<dbReference type="Pfam" id="PF02803">
    <property type="entry name" value="Thiolase_C"/>
    <property type="match status" value="1"/>
</dbReference>
<name>A0A4Y9A8F2_9BACI</name>
<evidence type="ECO:0000313" key="11">
    <source>
        <dbReference type="EMBL" id="TFJ92108.1"/>
    </source>
</evidence>
<dbReference type="RefSeq" id="WP_135110810.1">
    <property type="nucleotide sequence ID" value="NZ_SRHY01000029.1"/>
</dbReference>
<dbReference type="AlphaFoldDB" id="A0A4Y9A8F2"/>
<evidence type="ECO:0000256" key="7">
    <source>
        <dbReference type="RuleBase" id="RU003557"/>
    </source>
</evidence>
<evidence type="ECO:0000313" key="12">
    <source>
        <dbReference type="Proteomes" id="UP000298484"/>
    </source>
</evidence>
<dbReference type="InterPro" id="IPR020613">
    <property type="entry name" value="Thiolase_CS"/>
</dbReference>
<dbReference type="Gene3D" id="3.40.47.10">
    <property type="match status" value="2"/>
</dbReference>
<dbReference type="EC" id="2.3.1.9" evidence="2"/>
<comment type="caution">
    <text evidence="11">The sequence shown here is derived from an EMBL/GenBank/DDBJ whole genome shotgun (WGS) entry which is preliminary data.</text>
</comment>
<evidence type="ECO:0000256" key="2">
    <source>
        <dbReference type="ARBA" id="ARBA00012705"/>
    </source>
</evidence>
<dbReference type="EMBL" id="SRHY01000029">
    <property type="protein sequence ID" value="TFJ92108.1"/>
    <property type="molecule type" value="Genomic_DNA"/>
</dbReference>
<keyword evidence="12" id="KW-1185">Reference proteome</keyword>
<dbReference type="InterPro" id="IPR020616">
    <property type="entry name" value="Thiolase_N"/>
</dbReference>
<dbReference type="PROSITE" id="PS00737">
    <property type="entry name" value="THIOLASE_2"/>
    <property type="match status" value="1"/>
</dbReference>
<keyword evidence="4 7" id="KW-0012">Acyltransferase</keyword>
<proteinExistence type="inferred from homology"/>
<dbReference type="SUPFAM" id="SSF53901">
    <property type="entry name" value="Thiolase-like"/>
    <property type="match status" value="2"/>
</dbReference>
<feature type="domain" description="Thiolase N-terminal" evidence="9">
    <location>
        <begin position="4"/>
        <end position="251"/>
    </location>
</feature>
<feature type="domain" description="Thiolase C-terminal" evidence="10">
    <location>
        <begin position="260"/>
        <end position="380"/>
    </location>
</feature>
<feature type="compositionally biased region" description="Polar residues" evidence="8">
    <location>
        <begin position="177"/>
        <end position="191"/>
    </location>
</feature>
<evidence type="ECO:0000256" key="5">
    <source>
        <dbReference type="ARBA" id="ARBA00030755"/>
    </source>
</evidence>
<gene>
    <name evidence="11" type="ORF">E4U82_14085</name>
</gene>
<dbReference type="NCBIfam" id="TIGR01930">
    <property type="entry name" value="AcCoA-C-Actrans"/>
    <property type="match status" value="1"/>
</dbReference>
<dbReference type="Proteomes" id="UP000298484">
    <property type="component" value="Unassembled WGS sequence"/>
</dbReference>
<evidence type="ECO:0000256" key="8">
    <source>
        <dbReference type="SAM" id="MobiDB-lite"/>
    </source>
</evidence>
<dbReference type="PIRSF" id="PIRSF000429">
    <property type="entry name" value="Ac-CoA_Ac_transf"/>
    <property type="match status" value="1"/>
</dbReference>
<dbReference type="OrthoDB" id="9764892at2"/>
<dbReference type="InterPro" id="IPR020617">
    <property type="entry name" value="Thiolase_C"/>
</dbReference>
<comment type="similarity">
    <text evidence="1 7">Belongs to the thiolase-like superfamily. Thiolase family.</text>
</comment>
<feature type="active site" description="Proton acceptor" evidence="6">
    <location>
        <position position="338"/>
    </location>
</feature>
<accession>A0A4Y9A8F2</accession>
<reference evidence="11 12" key="1">
    <citation type="submission" date="2019-03" db="EMBL/GenBank/DDBJ databases">
        <title>Genome sequence of Lentibacillus salicampi ATCC BAA-719.</title>
        <authorList>
            <person name="Maclea K.S."/>
            <person name="Simoes Junior M."/>
        </authorList>
    </citation>
    <scope>NUCLEOTIDE SEQUENCE [LARGE SCALE GENOMIC DNA]</scope>
    <source>
        <strain evidence="11 12">ATCC BAA-719</strain>
    </source>
</reference>
<feature type="region of interest" description="Disordered" evidence="8">
    <location>
        <begin position="172"/>
        <end position="195"/>
    </location>
</feature>
<evidence type="ECO:0000256" key="3">
    <source>
        <dbReference type="ARBA" id="ARBA00022679"/>
    </source>
</evidence>
<dbReference type="PANTHER" id="PTHR18919">
    <property type="entry name" value="ACETYL-COA C-ACYLTRANSFERASE"/>
    <property type="match status" value="1"/>
</dbReference>
<sequence>MKTVLLDGFRTPFGKWKGALSKLSAVELGKSVVAALLYRYPEAEEADGAMLAQVIQAGAGQNPARQVAYHAGIDPEMPAITQNNVCLGGLATIADATRRIQLHEGDLYLVGGFDSMTNAPHTANVRMQSGIGNTQLKDTLQHDGLWCALTDQPMGMLTDQYNQTYKISREEQDEYAAQSQRRATEAQTSGELSEEIVPITGILEADEGIRANTTTDKLANLAPAFSPDGTITAGNASQMTDGASVGIVTSEKKAQSLHRTPLAEIIDWSETAGPDASLQTKPAKAINHLLERHQLSTDDIDLFEINEAFASVVIASCRDLGIDYDRVNVNGGAIAIGHPLGGTGFRLVLTLAHELKRRGGGKGIASLCGGGGQAFAILIEVPKMKGESA</sequence>
<evidence type="ECO:0000256" key="1">
    <source>
        <dbReference type="ARBA" id="ARBA00010982"/>
    </source>
</evidence>
<dbReference type="CDD" id="cd00751">
    <property type="entry name" value="thiolase"/>
    <property type="match status" value="1"/>
</dbReference>
<dbReference type="GO" id="GO:0003985">
    <property type="term" value="F:acetyl-CoA C-acetyltransferase activity"/>
    <property type="evidence" value="ECO:0007669"/>
    <property type="project" value="UniProtKB-EC"/>
</dbReference>
<organism evidence="11 12">
    <name type="scientific">Lentibacillus salicampi</name>
    <dbReference type="NCBI Taxonomy" id="175306"/>
    <lineage>
        <taxon>Bacteria</taxon>
        <taxon>Bacillati</taxon>
        <taxon>Bacillota</taxon>
        <taxon>Bacilli</taxon>
        <taxon>Bacillales</taxon>
        <taxon>Bacillaceae</taxon>
        <taxon>Lentibacillus</taxon>
    </lineage>
</organism>
<dbReference type="InterPro" id="IPR020610">
    <property type="entry name" value="Thiolase_AS"/>
</dbReference>
<dbReference type="PANTHER" id="PTHR18919:SF107">
    <property type="entry name" value="ACETYL-COA ACETYLTRANSFERASE, CYTOSOLIC"/>
    <property type="match status" value="1"/>
</dbReference>
<evidence type="ECO:0000259" key="9">
    <source>
        <dbReference type="Pfam" id="PF00108"/>
    </source>
</evidence>
<evidence type="ECO:0000259" key="10">
    <source>
        <dbReference type="Pfam" id="PF02803"/>
    </source>
</evidence>
<evidence type="ECO:0000256" key="6">
    <source>
        <dbReference type="PIRSR" id="PIRSR000429-1"/>
    </source>
</evidence>
<keyword evidence="3 7" id="KW-0808">Transferase</keyword>
<feature type="active site" description="Acyl-thioester intermediate" evidence="6">
    <location>
        <position position="86"/>
    </location>
</feature>
<protein>
    <recommendedName>
        <fullName evidence="2">acetyl-CoA C-acetyltransferase</fullName>
        <ecNumber evidence="2">2.3.1.9</ecNumber>
    </recommendedName>
    <alternativeName>
        <fullName evidence="5">Acetoacetyl-CoA thiolase</fullName>
    </alternativeName>
</protein>
<dbReference type="InterPro" id="IPR016039">
    <property type="entry name" value="Thiolase-like"/>
</dbReference>
<dbReference type="PROSITE" id="PS00099">
    <property type="entry name" value="THIOLASE_3"/>
    <property type="match status" value="1"/>
</dbReference>